<sequence length="80" mass="7922">MGGLAHAAVGREAAARQIPRGGGQPATGSVRGLAVGSVRGWGSKEEAAAHTCQCPLLPLPSPMPAAASVAGIEEERSGFC</sequence>
<dbReference type="HOGENOM" id="CLU_2593841_0_0_1"/>
<dbReference type="Proteomes" id="UP000008021">
    <property type="component" value="Chromosome 4"/>
</dbReference>
<evidence type="ECO:0000256" key="1">
    <source>
        <dbReference type="SAM" id="MobiDB-lite"/>
    </source>
</evidence>
<dbReference type="Gramene" id="OMERI04G00640.1">
    <property type="protein sequence ID" value="OMERI04G00640.1"/>
    <property type="gene ID" value="OMERI04G00640"/>
</dbReference>
<proteinExistence type="predicted"/>
<organism evidence="2">
    <name type="scientific">Oryza meridionalis</name>
    <dbReference type="NCBI Taxonomy" id="40149"/>
    <lineage>
        <taxon>Eukaryota</taxon>
        <taxon>Viridiplantae</taxon>
        <taxon>Streptophyta</taxon>
        <taxon>Embryophyta</taxon>
        <taxon>Tracheophyta</taxon>
        <taxon>Spermatophyta</taxon>
        <taxon>Magnoliopsida</taxon>
        <taxon>Liliopsida</taxon>
        <taxon>Poales</taxon>
        <taxon>Poaceae</taxon>
        <taxon>BOP clade</taxon>
        <taxon>Oryzoideae</taxon>
        <taxon>Oryzeae</taxon>
        <taxon>Oryzinae</taxon>
        <taxon>Oryza</taxon>
    </lineage>
</organism>
<dbReference type="AlphaFoldDB" id="A0A0E0DA31"/>
<accession>A0A0E0DA31</accession>
<keyword evidence="3" id="KW-1185">Reference proteome</keyword>
<name>A0A0E0DA31_9ORYZ</name>
<feature type="compositionally biased region" description="Low complexity" evidence="1">
    <location>
        <begin position="1"/>
        <end position="12"/>
    </location>
</feature>
<evidence type="ECO:0000313" key="3">
    <source>
        <dbReference type="Proteomes" id="UP000008021"/>
    </source>
</evidence>
<protein>
    <submittedName>
        <fullName evidence="2">Uncharacterized protein</fullName>
    </submittedName>
</protein>
<reference evidence="2" key="2">
    <citation type="submission" date="2018-05" db="EMBL/GenBank/DDBJ databases">
        <title>OmerRS3 (Oryza meridionalis Reference Sequence Version 3).</title>
        <authorList>
            <person name="Zhang J."/>
            <person name="Kudrna D."/>
            <person name="Lee S."/>
            <person name="Talag J."/>
            <person name="Welchert J."/>
            <person name="Wing R.A."/>
        </authorList>
    </citation>
    <scope>NUCLEOTIDE SEQUENCE [LARGE SCALE GENOMIC DNA]</scope>
    <source>
        <strain evidence="2">cv. OR44</strain>
    </source>
</reference>
<reference evidence="2" key="1">
    <citation type="submission" date="2015-04" db="UniProtKB">
        <authorList>
            <consortium name="EnsemblPlants"/>
        </authorList>
    </citation>
    <scope>IDENTIFICATION</scope>
</reference>
<evidence type="ECO:0000313" key="2">
    <source>
        <dbReference type="EnsemblPlants" id="OMERI04G00640.1"/>
    </source>
</evidence>
<feature type="region of interest" description="Disordered" evidence="1">
    <location>
        <begin position="1"/>
        <end position="31"/>
    </location>
</feature>
<dbReference type="EnsemblPlants" id="OMERI04G00640.1">
    <property type="protein sequence ID" value="OMERI04G00640.1"/>
    <property type="gene ID" value="OMERI04G00640"/>
</dbReference>